<dbReference type="PANTHER" id="PTHR30193:SF37">
    <property type="entry name" value="INNER MEMBRANE ABC TRANSPORTER PERMEASE PROTEIN YCJO"/>
    <property type="match status" value="1"/>
</dbReference>
<comment type="caution">
    <text evidence="9">The sequence shown here is derived from an EMBL/GenBank/DDBJ whole genome shotgun (WGS) entry which is preliminary data.</text>
</comment>
<dbReference type="CDD" id="cd06261">
    <property type="entry name" value="TM_PBP2"/>
    <property type="match status" value="1"/>
</dbReference>
<feature type="transmembrane region" description="Helical" evidence="7">
    <location>
        <begin position="220"/>
        <end position="242"/>
    </location>
</feature>
<evidence type="ECO:0000256" key="3">
    <source>
        <dbReference type="ARBA" id="ARBA00022475"/>
    </source>
</evidence>
<evidence type="ECO:0000256" key="6">
    <source>
        <dbReference type="ARBA" id="ARBA00023136"/>
    </source>
</evidence>
<comment type="subcellular location">
    <subcellularLocation>
        <location evidence="1 7">Cell membrane</location>
        <topology evidence="1 7">Multi-pass membrane protein</topology>
    </subcellularLocation>
</comment>
<dbReference type="Proteomes" id="UP001589818">
    <property type="component" value="Unassembled WGS sequence"/>
</dbReference>
<organism evidence="9 10">
    <name type="scientific">Paenibacillus mendelii</name>
    <dbReference type="NCBI Taxonomy" id="206163"/>
    <lineage>
        <taxon>Bacteria</taxon>
        <taxon>Bacillati</taxon>
        <taxon>Bacillota</taxon>
        <taxon>Bacilli</taxon>
        <taxon>Bacillales</taxon>
        <taxon>Paenibacillaceae</taxon>
        <taxon>Paenibacillus</taxon>
    </lineage>
</organism>
<dbReference type="InterPro" id="IPR000515">
    <property type="entry name" value="MetI-like"/>
</dbReference>
<evidence type="ECO:0000259" key="8">
    <source>
        <dbReference type="PROSITE" id="PS50928"/>
    </source>
</evidence>
<gene>
    <name evidence="9" type="ORF">ACFFJ8_16080</name>
</gene>
<proteinExistence type="inferred from homology"/>
<protein>
    <submittedName>
        <fullName evidence="9">Carbohydrate ABC transporter permease</fullName>
    </submittedName>
</protein>
<dbReference type="PROSITE" id="PS50928">
    <property type="entry name" value="ABC_TM1"/>
    <property type="match status" value="1"/>
</dbReference>
<evidence type="ECO:0000313" key="9">
    <source>
        <dbReference type="EMBL" id="MFC0392891.1"/>
    </source>
</evidence>
<dbReference type="InterPro" id="IPR051393">
    <property type="entry name" value="ABC_transporter_permease"/>
</dbReference>
<reference evidence="9 10" key="1">
    <citation type="submission" date="2024-09" db="EMBL/GenBank/DDBJ databases">
        <authorList>
            <person name="Sun Q."/>
            <person name="Mori K."/>
        </authorList>
    </citation>
    <scope>NUCLEOTIDE SEQUENCE [LARGE SCALE GENOMIC DNA]</scope>
    <source>
        <strain evidence="9 10">CCM 4839</strain>
    </source>
</reference>
<keyword evidence="6 7" id="KW-0472">Membrane</keyword>
<evidence type="ECO:0000256" key="5">
    <source>
        <dbReference type="ARBA" id="ARBA00022989"/>
    </source>
</evidence>
<evidence type="ECO:0000313" key="10">
    <source>
        <dbReference type="Proteomes" id="UP001589818"/>
    </source>
</evidence>
<feature type="transmembrane region" description="Helical" evidence="7">
    <location>
        <begin position="20"/>
        <end position="42"/>
    </location>
</feature>
<name>A0ABV6JAS8_9BACL</name>
<dbReference type="Gene3D" id="1.10.3720.10">
    <property type="entry name" value="MetI-like"/>
    <property type="match status" value="1"/>
</dbReference>
<keyword evidence="5 7" id="KW-1133">Transmembrane helix</keyword>
<evidence type="ECO:0000256" key="2">
    <source>
        <dbReference type="ARBA" id="ARBA00022448"/>
    </source>
</evidence>
<keyword evidence="10" id="KW-1185">Reference proteome</keyword>
<feature type="transmembrane region" description="Helical" evidence="7">
    <location>
        <begin position="268"/>
        <end position="289"/>
    </location>
</feature>
<dbReference type="InterPro" id="IPR035906">
    <property type="entry name" value="MetI-like_sf"/>
</dbReference>
<evidence type="ECO:0000256" key="7">
    <source>
        <dbReference type="RuleBase" id="RU363032"/>
    </source>
</evidence>
<feature type="transmembrane region" description="Helical" evidence="7">
    <location>
        <begin position="77"/>
        <end position="98"/>
    </location>
</feature>
<dbReference type="RefSeq" id="WP_256555345.1">
    <property type="nucleotide sequence ID" value="NZ_JANHOF010000005.1"/>
</dbReference>
<dbReference type="EMBL" id="JBHLVF010000023">
    <property type="protein sequence ID" value="MFC0392891.1"/>
    <property type="molecule type" value="Genomic_DNA"/>
</dbReference>
<sequence>MIIKTVVEIKKHKQAYVLMAPYFIIFITFTVLPVVMSLLLSFTNFNMLEPPTWAGWSNFTRLFVQDDVFMLALKNTLLFAAITGPVSYMACFLFAWLINEFPPKLRAVLTLILYVPSISGNTYLIWQLLFASDSYGFANAFLINWGFILEPIQWLQDPRYMLGILIIVQLWLSLGTSFLAFIAGLQNVDRSLYEAGAIDGVRNRWQELWFITLPAMRPQLMFGAVIQISIAFAVAEVSMQLLGFPSVDYAAHTVVTHLVDYGTIRFELGYASAIATVLFSIMLLTNLIIQTLLKKVGD</sequence>
<keyword evidence="2 7" id="KW-0813">Transport</keyword>
<feature type="domain" description="ABC transmembrane type-1" evidence="8">
    <location>
        <begin position="73"/>
        <end position="289"/>
    </location>
</feature>
<dbReference type="PANTHER" id="PTHR30193">
    <property type="entry name" value="ABC TRANSPORTER PERMEASE PROTEIN"/>
    <property type="match status" value="1"/>
</dbReference>
<dbReference type="SUPFAM" id="SSF161098">
    <property type="entry name" value="MetI-like"/>
    <property type="match status" value="1"/>
</dbReference>
<accession>A0ABV6JAS8</accession>
<feature type="transmembrane region" description="Helical" evidence="7">
    <location>
        <begin position="105"/>
        <end position="126"/>
    </location>
</feature>
<evidence type="ECO:0000256" key="1">
    <source>
        <dbReference type="ARBA" id="ARBA00004651"/>
    </source>
</evidence>
<keyword evidence="3" id="KW-1003">Cell membrane</keyword>
<keyword evidence="4 7" id="KW-0812">Transmembrane</keyword>
<comment type="similarity">
    <text evidence="7">Belongs to the binding-protein-dependent transport system permease family.</text>
</comment>
<feature type="transmembrane region" description="Helical" evidence="7">
    <location>
        <begin position="160"/>
        <end position="183"/>
    </location>
</feature>
<dbReference type="Pfam" id="PF00528">
    <property type="entry name" value="BPD_transp_1"/>
    <property type="match status" value="1"/>
</dbReference>
<evidence type="ECO:0000256" key="4">
    <source>
        <dbReference type="ARBA" id="ARBA00022692"/>
    </source>
</evidence>